<accession>A0A0S2FC21</accession>
<organism evidence="1 2">
    <name type="scientific">Lysobacter antibioticus</name>
    <dbReference type="NCBI Taxonomy" id="84531"/>
    <lineage>
        <taxon>Bacteria</taxon>
        <taxon>Pseudomonadati</taxon>
        <taxon>Pseudomonadota</taxon>
        <taxon>Gammaproteobacteria</taxon>
        <taxon>Lysobacterales</taxon>
        <taxon>Lysobacteraceae</taxon>
        <taxon>Lysobacter</taxon>
    </lineage>
</organism>
<dbReference type="EMBL" id="CP011129">
    <property type="protein sequence ID" value="ALN81086.1"/>
    <property type="molecule type" value="Genomic_DNA"/>
</dbReference>
<sequence length="56" mass="5535">MASARAAAPGRPSRAGLAGDMAVSRNIAAFGNDYGHGRRTAVPAAAARKLVGGSAR</sequence>
<protein>
    <submittedName>
        <fullName evidence="1">Uncharacterized protein</fullName>
    </submittedName>
</protein>
<dbReference type="AlphaFoldDB" id="A0A0S2FC21"/>
<keyword evidence="2" id="KW-1185">Reference proteome</keyword>
<evidence type="ECO:0000313" key="2">
    <source>
        <dbReference type="Proteomes" id="UP000060787"/>
    </source>
</evidence>
<dbReference type="KEGG" id="lab:LA76x_2956"/>
<proteinExistence type="predicted"/>
<evidence type="ECO:0000313" key="1">
    <source>
        <dbReference type="EMBL" id="ALN81086.1"/>
    </source>
</evidence>
<gene>
    <name evidence="1" type="ORF">LA76x_2956</name>
</gene>
<reference evidence="1 2" key="1">
    <citation type="journal article" date="2015" name="BMC Genomics">
        <title>Comparative genomics and metabolic profiling of the genus Lysobacter.</title>
        <authorList>
            <person name="de Bruijn I."/>
            <person name="Cheng X."/>
            <person name="de Jager V."/>
            <person name="Exposito R.G."/>
            <person name="Watrous J."/>
            <person name="Patel N."/>
            <person name="Postma J."/>
            <person name="Dorrestein P.C."/>
            <person name="Kobayashi D."/>
            <person name="Raaijmakers J.M."/>
        </authorList>
    </citation>
    <scope>NUCLEOTIDE SEQUENCE [LARGE SCALE GENOMIC DNA]</scope>
    <source>
        <strain evidence="1 2">76</strain>
    </source>
</reference>
<name>A0A0S2FC21_LYSAN</name>
<dbReference type="PATRIC" id="fig|84531.8.peg.2967"/>
<dbReference type="Proteomes" id="UP000060787">
    <property type="component" value="Chromosome"/>
</dbReference>
<dbReference type="STRING" id="84531.LA76x_2956"/>